<gene>
    <name evidence="1" type="ORF">G352_22396</name>
</gene>
<dbReference type="EMBL" id="AOEX01000083">
    <property type="protein sequence ID" value="EME56011.1"/>
    <property type="molecule type" value="Genomic_DNA"/>
</dbReference>
<name>M2X4P6_9NOCA</name>
<proteinExistence type="predicted"/>
<sequence>MAMGSIDGEGDAAEVEDDTEVVVGANEVVAGAATAEVSSAAPVERSTVGRGVSTAHFWPERVSRTLAVIRTGPVCVGMVISTRRWPDSPVTSSLRVNPVIATGTRGRAAANDPPGLSAV</sequence>
<protein>
    <submittedName>
        <fullName evidence="1">Uncharacterized protein</fullName>
    </submittedName>
</protein>
<dbReference type="Proteomes" id="UP000011731">
    <property type="component" value="Unassembled WGS sequence"/>
</dbReference>
<evidence type="ECO:0000313" key="1">
    <source>
        <dbReference type="EMBL" id="EME56011.1"/>
    </source>
</evidence>
<comment type="caution">
    <text evidence="1">The sequence shown here is derived from an EMBL/GenBank/DDBJ whole genome shotgun (WGS) entry which is preliminary data.</text>
</comment>
<dbReference type="AlphaFoldDB" id="M2X4P6"/>
<evidence type="ECO:0000313" key="2">
    <source>
        <dbReference type="Proteomes" id="UP000011731"/>
    </source>
</evidence>
<keyword evidence="2" id="KW-1185">Reference proteome</keyword>
<organism evidence="1 2">
    <name type="scientific">Rhodococcus ruber BKS 20-38</name>
    <dbReference type="NCBI Taxonomy" id="1278076"/>
    <lineage>
        <taxon>Bacteria</taxon>
        <taxon>Bacillati</taxon>
        <taxon>Actinomycetota</taxon>
        <taxon>Actinomycetes</taxon>
        <taxon>Mycobacteriales</taxon>
        <taxon>Nocardiaceae</taxon>
        <taxon>Rhodococcus</taxon>
    </lineage>
</organism>
<accession>M2X4P6</accession>
<reference evidence="1 2" key="1">
    <citation type="journal article" date="2013" name="Genome Announc.">
        <title>Draft Genome Sequence of Rhodococcus ruber Strain BKS 20-38.</title>
        <authorList>
            <person name="Bala M."/>
            <person name="Kumar S."/>
            <person name="Raghava G.P."/>
            <person name="Mayilraj S."/>
        </authorList>
    </citation>
    <scope>NUCLEOTIDE SEQUENCE [LARGE SCALE GENOMIC DNA]</scope>
    <source>
        <strain evidence="1 2">BKS 20-38</strain>
    </source>
</reference>